<dbReference type="SUPFAM" id="SSF48557">
    <property type="entry name" value="L-aspartase-like"/>
    <property type="match status" value="1"/>
</dbReference>
<keyword evidence="1" id="KW-0456">Lyase</keyword>
<dbReference type="GO" id="GO:0019619">
    <property type="term" value="P:3,4-dihydroxybenzoate catabolic process"/>
    <property type="evidence" value="ECO:0007669"/>
    <property type="project" value="InterPro"/>
</dbReference>
<dbReference type="PANTHER" id="PTHR43172">
    <property type="entry name" value="ADENYLOSUCCINATE LYASE"/>
    <property type="match status" value="1"/>
</dbReference>
<dbReference type="InterPro" id="IPR019468">
    <property type="entry name" value="AdenyloSucc_lyase_C"/>
</dbReference>
<comment type="similarity">
    <text evidence="2">Belongs to the class-II fumarase/aspartase family.</text>
</comment>
<dbReference type="Gene3D" id="1.10.40.30">
    <property type="entry name" value="Fumarase/aspartase (C-terminal domain)"/>
    <property type="match status" value="1"/>
</dbReference>
<gene>
    <name evidence="4" type="primary">pcaB</name>
    <name evidence="4" type="ORF">GIY23_00210</name>
</gene>
<protein>
    <submittedName>
        <fullName evidence="4">3-carboxy-cis,cis-muconate cycloisomerase</fullName>
        <ecNumber evidence="4">5.5.1.2</ecNumber>
    </submittedName>
</protein>
<reference evidence="5" key="1">
    <citation type="submission" date="2019-11" db="EMBL/GenBank/DDBJ databases">
        <title>The complete genome sequence of Saccharopolyspora sp. E2A.</title>
        <authorList>
            <person name="Zhang G."/>
        </authorList>
    </citation>
    <scope>NUCLEOTIDE SEQUENCE [LARGE SCALE GENOMIC DNA]</scope>
    <source>
        <strain evidence="5">E2A</strain>
    </source>
</reference>
<name>A0A5Q3QKG3_9PSEU</name>
<dbReference type="InterPro" id="IPR008948">
    <property type="entry name" value="L-Aspartase-like"/>
</dbReference>
<dbReference type="PANTHER" id="PTHR43172:SF2">
    <property type="entry name" value="ADENYLOSUCCINATE LYASE C-TERMINAL DOMAIN-CONTAINING PROTEIN"/>
    <property type="match status" value="1"/>
</dbReference>
<organism evidence="4 5">
    <name type="scientific">Allosaccharopolyspora coralli</name>
    <dbReference type="NCBI Taxonomy" id="2665642"/>
    <lineage>
        <taxon>Bacteria</taxon>
        <taxon>Bacillati</taxon>
        <taxon>Actinomycetota</taxon>
        <taxon>Actinomycetes</taxon>
        <taxon>Pseudonocardiales</taxon>
        <taxon>Pseudonocardiaceae</taxon>
        <taxon>Allosaccharopolyspora</taxon>
    </lineage>
</organism>
<evidence type="ECO:0000313" key="5">
    <source>
        <dbReference type="Proteomes" id="UP000371041"/>
    </source>
</evidence>
<dbReference type="GO" id="GO:0047472">
    <property type="term" value="F:3-carboxy-cis,cis-muconate cycloisomerase activity"/>
    <property type="evidence" value="ECO:0007669"/>
    <property type="project" value="UniProtKB-EC"/>
</dbReference>
<dbReference type="GO" id="GO:0016829">
    <property type="term" value="F:lyase activity"/>
    <property type="evidence" value="ECO:0007669"/>
    <property type="project" value="UniProtKB-KW"/>
</dbReference>
<dbReference type="Pfam" id="PF10397">
    <property type="entry name" value="ADSL_C"/>
    <property type="match status" value="1"/>
</dbReference>
<sequence>MFDPLFTSESVAAELDDRAWVQAMLDVEAALAEALAEAGLVRAEHAHVVVEHCRADLFDIASIGRRAASSGSPAIPLVRDLTALVPEDAARSVHFGATSQDVVDTAGVLVRRRALGPILDDARSVADACARLAGDYREAVLPGRSFGQHGPPTTFGCVAAGWMHGVDTALQQLTTMDHPLQFGGAVGTLAPLGDAGIEVRTALARRLELADPAVPWHTLRGDSVAFGGALARVLGALGKIARDVVTLGRTEIAEVAEPSAPGRGTSSTMPHKRNPVGSVLTSAAAHRAPGLVSSLYAGMLAEDARPAGPWHAEWETLRELLRLTGGAAAAMREVCGGLNVHPDRMRSDVDSTHGLVMAESVVAALTPHFGRLPAHDRVEHACAEAVEQGRHLREVLLDDTDVTGALGTDGVDAALDPASFLGSAGAFVDRALAEHRSCTS</sequence>
<dbReference type="Pfam" id="PF00206">
    <property type="entry name" value="Lyase_1"/>
    <property type="match status" value="1"/>
</dbReference>
<evidence type="ECO:0000313" key="4">
    <source>
        <dbReference type="EMBL" id="QGK71919.1"/>
    </source>
</evidence>
<dbReference type="Proteomes" id="UP000371041">
    <property type="component" value="Chromosome"/>
</dbReference>
<evidence type="ECO:0000256" key="2">
    <source>
        <dbReference type="ARBA" id="ARBA00034772"/>
    </source>
</evidence>
<dbReference type="EMBL" id="CP045929">
    <property type="protein sequence ID" value="QGK71919.1"/>
    <property type="molecule type" value="Genomic_DNA"/>
</dbReference>
<dbReference type="InterPro" id="IPR000362">
    <property type="entry name" value="Fumarate_lyase_fam"/>
</dbReference>
<accession>A0A5Q3QKG3</accession>
<dbReference type="KEGG" id="sace:GIY23_00210"/>
<evidence type="ECO:0000256" key="1">
    <source>
        <dbReference type="ARBA" id="ARBA00023239"/>
    </source>
</evidence>
<feature type="domain" description="Adenylosuccinate lyase C-terminal" evidence="3">
    <location>
        <begin position="353"/>
        <end position="432"/>
    </location>
</feature>
<keyword evidence="4" id="KW-0413">Isomerase</keyword>
<proteinExistence type="inferred from homology"/>
<evidence type="ECO:0000259" key="3">
    <source>
        <dbReference type="SMART" id="SM00998"/>
    </source>
</evidence>
<dbReference type="Gene3D" id="1.20.200.10">
    <property type="entry name" value="Fumarase/aspartase (Central domain)"/>
    <property type="match status" value="1"/>
</dbReference>
<dbReference type="CDD" id="cd01597">
    <property type="entry name" value="pCLME"/>
    <property type="match status" value="1"/>
</dbReference>
<dbReference type="EC" id="5.5.1.2" evidence="4"/>
<dbReference type="InterPro" id="IPR012789">
    <property type="entry name" value="Protocat_PcaB-like"/>
</dbReference>
<dbReference type="NCBIfam" id="TIGR02426">
    <property type="entry name" value="protocat_pcaB"/>
    <property type="match status" value="1"/>
</dbReference>
<keyword evidence="5" id="KW-1185">Reference proteome</keyword>
<dbReference type="AlphaFoldDB" id="A0A5Q3QKG3"/>
<dbReference type="SMART" id="SM00998">
    <property type="entry name" value="ADSL_C"/>
    <property type="match status" value="1"/>
</dbReference>
<dbReference type="InterPro" id="IPR022761">
    <property type="entry name" value="Fumarate_lyase_N"/>
</dbReference>
<dbReference type="PRINTS" id="PR00149">
    <property type="entry name" value="FUMRATELYASE"/>
</dbReference>